<proteinExistence type="predicted"/>
<evidence type="ECO:0000313" key="2">
    <source>
        <dbReference type="EMBL" id="EES52540.1"/>
    </source>
</evidence>
<dbReference type="Proteomes" id="UP000009374">
    <property type="component" value="Unassembled WGS sequence"/>
</dbReference>
<dbReference type="EMBL" id="GG693875">
    <property type="protein sequence ID" value="EES52540.1"/>
    <property type="molecule type" value="Genomic_DNA"/>
</dbReference>
<organism evidence="2 3">
    <name type="scientific">Leptospirillum ferrodiazotrophum</name>
    <dbReference type="NCBI Taxonomy" id="412449"/>
    <lineage>
        <taxon>Bacteria</taxon>
        <taxon>Pseudomonadati</taxon>
        <taxon>Nitrospirota</taxon>
        <taxon>Nitrospiria</taxon>
        <taxon>Nitrospirales</taxon>
        <taxon>Nitrospiraceae</taxon>
        <taxon>Leptospirillum</taxon>
    </lineage>
</organism>
<name>C6HXS8_9BACT</name>
<keyword evidence="1" id="KW-0732">Signal</keyword>
<sequence>MNRFRSFLPSLMSFFLISALLLVPKAPFALADSSDSQPAGTTFSDTGKLGIGLAWAPMDMVQGGSDVFTNTGFVDARYWFNDKFGIDGGIGLGLPQVSPQSSVLVTMNVEPMLALITRKHSLLYANIDLIPALNTGAGLPSALTLSAGVGIESQITDIPNLAWFAQWNPVSVNWNFPSGGPNATGFTFMGSLMNVMLGFHYYL</sequence>
<gene>
    <name evidence="2" type="ORF">UBAL3_93200041</name>
</gene>
<feature type="chain" id="PRO_5002966370" description="Outer membrane protein beta-barrel domain-containing protein" evidence="1">
    <location>
        <begin position="32"/>
        <end position="203"/>
    </location>
</feature>
<protein>
    <recommendedName>
        <fullName evidence="4">Outer membrane protein beta-barrel domain-containing protein</fullName>
    </recommendedName>
</protein>
<evidence type="ECO:0008006" key="4">
    <source>
        <dbReference type="Google" id="ProtNLM"/>
    </source>
</evidence>
<feature type="signal peptide" evidence="1">
    <location>
        <begin position="1"/>
        <end position="31"/>
    </location>
</feature>
<evidence type="ECO:0000313" key="3">
    <source>
        <dbReference type="Proteomes" id="UP000009374"/>
    </source>
</evidence>
<keyword evidence="3" id="KW-1185">Reference proteome</keyword>
<dbReference type="AlphaFoldDB" id="C6HXS8"/>
<accession>C6HXS8</accession>
<reference evidence="2 3" key="1">
    <citation type="journal article" date="2009" name="Appl. Environ. Microbiol.">
        <title>Community genomic and proteomic analyses of chemoautotrophic iron-oxidizing "Leptospirillum rubarum" (Group II) and "Leptospirillum ferrodiazotrophum" (Group III) bacteria in acid mine drainage biofilms.</title>
        <authorList>
            <person name="Goltsman D.S."/>
            <person name="Denef V.J."/>
            <person name="Singer S.W."/>
            <person name="VerBerkmoes N.C."/>
            <person name="Lefsrud M."/>
            <person name="Mueller R.S."/>
            <person name="Dick G.J."/>
            <person name="Sun C.L."/>
            <person name="Wheeler K.E."/>
            <person name="Zemla A."/>
            <person name="Baker B.J."/>
            <person name="Hauser L."/>
            <person name="Land M."/>
            <person name="Shah M.B."/>
            <person name="Thelen M.P."/>
            <person name="Hettich R.L."/>
            <person name="Banfield J.F."/>
        </authorList>
    </citation>
    <scope>NUCLEOTIDE SEQUENCE [LARGE SCALE GENOMIC DNA]</scope>
</reference>
<evidence type="ECO:0000256" key="1">
    <source>
        <dbReference type="SAM" id="SignalP"/>
    </source>
</evidence>